<comment type="subcellular location">
    <subcellularLocation>
        <location evidence="1">Membrane</location>
        <topology evidence="1">Multi-pass membrane protein</topology>
    </subcellularLocation>
</comment>
<dbReference type="PROSITE" id="PS50262">
    <property type="entry name" value="G_PROTEIN_RECEP_F1_2"/>
    <property type="match status" value="1"/>
</dbReference>
<name>A0AAV2I627_LYMST</name>
<feature type="transmembrane region" description="Helical" evidence="8">
    <location>
        <begin position="93"/>
        <end position="113"/>
    </location>
</feature>
<organism evidence="10 11">
    <name type="scientific">Lymnaea stagnalis</name>
    <name type="common">Great pond snail</name>
    <name type="synonym">Helix stagnalis</name>
    <dbReference type="NCBI Taxonomy" id="6523"/>
    <lineage>
        <taxon>Eukaryota</taxon>
        <taxon>Metazoa</taxon>
        <taxon>Spiralia</taxon>
        <taxon>Lophotrochozoa</taxon>
        <taxon>Mollusca</taxon>
        <taxon>Gastropoda</taxon>
        <taxon>Heterobranchia</taxon>
        <taxon>Euthyneura</taxon>
        <taxon>Panpulmonata</taxon>
        <taxon>Hygrophila</taxon>
        <taxon>Lymnaeoidea</taxon>
        <taxon>Lymnaeidae</taxon>
        <taxon>Lymnaea</taxon>
    </lineage>
</organism>
<feature type="domain" description="G-protein coupled receptors family 1 profile" evidence="9">
    <location>
        <begin position="35"/>
        <end position="164"/>
    </location>
</feature>
<sequence length="164" mass="18288">MSVQDYLAHLQHESNLRNIPSFIYLFVLGIMGLIGNSLILIVYSRKKKETATVVFIKSIAVVDLITNVLIIPATTYVNLNTWNFPLPSLCKAYIYLNIVTAVTPAINILAIAVTRYRKICHPFGWQVSTRQARAVTITVAIFSCLLCVPYTVVHGQQTIPTPNP</sequence>
<accession>A0AAV2I627</accession>
<feature type="transmembrane region" description="Helical" evidence="8">
    <location>
        <begin position="22"/>
        <end position="42"/>
    </location>
</feature>
<keyword evidence="3 8" id="KW-1133">Transmembrane helix</keyword>
<dbReference type="GO" id="GO:0045202">
    <property type="term" value="C:synapse"/>
    <property type="evidence" value="ECO:0007669"/>
    <property type="project" value="GOC"/>
</dbReference>
<dbReference type="GO" id="GO:0005886">
    <property type="term" value="C:plasma membrane"/>
    <property type="evidence" value="ECO:0007669"/>
    <property type="project" value="TreeGrafter"/>
</dbReference>
<feature type="non-terminal residue" evidence="10">
    <location>
        <position position="164"/>
    </location>
</feature>
<evidence type="ECO:0000256" key="7">
    <source>
        <dbReference type="ARBA" id="ARBA00023224"/>
    </source>
</evidence>
<dbReference type="InterPro" id="IPR000276">
    <property type="entry name" value="GPCR_Rhodpsn"/>
</dbReference>
<feature type="transmembrane region" description="Helical" evidence="8">
    <location>
        <begin position="134"/>
        <end position="153"/>
    </location>
</feature>
<evidence type="ECO:0000259" key="9">
    <source>
        <dbReference type="PROSITE" id="PS50262"/>
    </source>
</evidence>
<keyword evidence="6" id="KW-0675">Receptor</keyword>
<dbReference type="GO" id="GO:0042923">
    <property type="term" value="F:neuropeptide binding"/>
    <property type="evidence" value="ECO:0007669"/>
    <property type="project" value="TreeGrafter"/>
</dbReference>
<gene>
    <name evidence="10" type="ORF">GSLYS_00015791001</name>
</gene>
<dbReference type="EMBL" id="CAXITT010000475">
    <property type="protein sequence ID" value="CAL1542185.1"/>
    <property type="molecule type" value="Genomic_DNA"/>
</dbReference>
<dbReference type="PANTHER" id="PTHR24235">
    <property type="entry name" value="NEUROPEPTIDE Y RECEPTOR"/>
    <property type="match status" value="1"/>
</dbReference>
<dbReference type="Proteomes" id="UP001497497">
    <property type="component" value="Unassembled WGS sequence"/>
</dbReference>
<evidence type="ECO:0000313" key="11">
    <source>
        <dbReference type="Proteomes" id="UP001497497"/>
    </source>
</evidence>
<feature type="transmembrane region" description="Helical" evidence="8">
    <location>
        <begin position="54"/>
        <end position="73"/>
    </location>
</feature>
<evidence type="ECO:0000256" key="4">
    <source>
        <dbReference type="ARBA" id="ARBA00023040"/>
    </source>
</evidence>
<evidence type="ECO:0000256" key="3">
    <source>
        <dbReference type="ARBA" id="ARBA00022989"/>
    </source>
</evidence>
<keyword evidence="4" id="KW-0297">G-protein coupled receptor</keyword>
<dbReference type="GO" id="GO:0043005">
    <property type="term" value="C:neuron projection"/>
    <property type="evidence" value="ECO:0007669"/>
    <property type="project" value="TreeGrafter"/>
</dbReference>
<evidence type="ECO:0000256" key="6">
    <source>
        <dbReference type="ARBA" id="ARBA00023170"/>
    </source>
</evidence>
<dbReference type="PRINTS" id="PR00237">
    <property type="entry name" value="GPCRRHODOPSN"/>
</dbReference>
<keyword evidence="11" id="KW-1185">Reference proteome</keyword>
<dbReference type="InterPro" id="IPR017452">
    <property type="entry name" value="GPCR_Rhodpsn_7TM"/>
</dbReference>
<evidence type="ECO:0000313" key="10">
    <source>
        <dbReference type="EMBL" id="CAL1542185.1"/>
    </source>
</evidence>
<keyword evidence="2 8" id="KW-0812">Transmembrane</keyword>
<dbReference type="PANTHER" id="PTHR24235:SF10">
    <property type="entry name" value="NEUROPEPTIDE Y RECEPTOR TYPE 5"/>
    <property type="match status" value="1"/>
</dbReference>
<proteinExistence type="predicted"/>
<dbReference type="GO" id="GO:0001602">
    <property type="term" value="F:pancreatic polypeptide receptor activity"/>
    <property type="evidence" value="ECO:0007669"/>
    <property type="project" value="TreeGrafter"/>
</dbReference>
<dbReference type="Gene3D" id="1.20.1070.10">
    <property type="entry name" value="Rhodopsin 7-helix transmembrane proteins"/>
    <property type="match status" value="1"/>
</dbReference>
<evidence type="ECO:0000256" key="5">
    <source>
        <dbReference type="ARBA" id="ARBA00023136"/>
    </source>
</evidence>
<keyword evidence="7" id="KW-0807">Transducer</keyword>
<protein>
    <recommendedName>
        <fullName evidence="9">G-protein coupled receptors family 1 profile domain-containing protein</fullName>
    </recommendedName>
</protein>
<dbReference type="CDD" id="cd00637">
    <property type="entry name" value="7tm_classA_rhodopsin-like"/>
    <property type="match status" value="1"/>
</dbReference>
<dbReference type="SUPFAM" id="SSF81321">
    <property type="entry name" value="Family A G protein-coupled receptor-like"/>
    <property type="match status" value="1"/>
</dbReference>
<dbReference type="GO" id="GO:0001601">
    <property type="term" value="F:peptide YY receptor activity"/>
    <property type="evidence" value="ECO:0007669"/>
    <property type="project" value="TreeGrafter"/>
</dbReference>
<dbReference type="Pfam" id="PF00001">
    <property type="entry name" value="7tm_1"/>
    <property type="match status" value="1"/>
</dbReference>
<evidence type="ECO:0000256" key="8">
    <source>
        <dbReference type="SAM" id="Phobius"/>
    </source>
</evidence>
<comment type="caution">
    <text evidence="10">The sequence shown here is derived from an EMBL/GenBank/DDBJ whole genome shotgun (WGS) entry which is preliminary data.</text>
</comment>
<evidence type="ECO:0000256" key="1">
    <source>
        <dbReference type="ARBA" id="ARBA00004141"/>
    </source>
</evidence>
<dbReference type="AlphaFoldDB" id="A0AAV2I627"/>
<keyword evidence="5 8" id="KW-0472">Membrane</keyword>
<reference evidence="10 11" key="1">
    <citation type="submission" date="2024-04" db="EMBL/GenBank/DDBJ databases">
        <authorList>
            <consortium name="Genoscope - CEA"/>
            <person name="William W."/>
        </authorList>
    </citation>
    <scope>NUCLEOTIDE SEQUENCE [LARGE SCALE GENOMIC DNA]</scope>
</reference>
<evidence type="ECO:0000256" key="2">
    <source>
        <dbReference type="ARBA" id="ARBA00022692"/>
    </source>
</evidence>
<dbReference type="GO" id="GO:0007268">
    <property type="term" value="P:chemical synaptic transmission"/>
    <property type="evidence" value="ECO:0007669"/>
    <property type="project" value="TreeGrafter"/>
</dbReference>